<gene>
    <name evidence="2" type="ORF">FJZ47_04770</name>
</gene>
<dbReference type="Proteomes" id="UP000712673">
    <property type="component" value="Unassembled WGS sequence"/>
</dbReference>
<evidence type="ECO:0000259" key="1">
    <source>
        <dbReference type="Pfam" id="PF24696"/>
    </source>
</evidence>
<evidence type="ECO:0000313" key="3">
    <source>
        <dbReference type="Proteomes" id="UP000712673"/>
    </source>
</evidence>
<comment type="caution">
    <text evidence="2">The sequence shown here is derived from an EMBL/GenBank/DDBJ whole genome shotgun (WGS) entry which is preliminary data.</text>
</comment>
<dbReference type="EMBL" id="VGLS01000095">
    <property type="protein sequence ID" value="MBM3223102.1"/>
    <property type="molecule type" value="Genomic_DNA"/>
</dbReference>
<sequence>MAETLGFIDPTAGGDVARIPLARRPMDLAGATVGLLDNTKEQGDVILHTLGSVLQERYGVARVVLQRKEHYSKPAAPALIEAMAQEVTVAIAAVGG</sequence>
<dbReference type="AlphaFoldDB" id="A0A937W0J8"/>
<reference evidence="2" key="1">
    <citation type="submission" date="2019-03" db="EMBL/GenBank/DDBJ databases">
        <title>Lake Tanganyika Metagenome-Assembled Genomes (MAGs).</title>
        <authorList>
            <person name="Tran P."/>
        </authorList>
    </citation>
    <scope>NUCLEOTIDE SEQUENCE</scope>
    <source>
        <strain evidence="2">K_DeepCast_65m_m2_066</strain>
    </source>
</reference>
<accession>A0A937W0J8</accession>
<evidence type="ECO:0000313" key="2">
    <source>
        <dbReference type="EMBL" id="MBM3223102.1"/>
    </source>
</evidence>
<dbReference type="InterPro" id="IPR057767">
    <property type="entry name" value="UGSC-like_dom"/>
</dbReference>
<organism evidence="2 3">
    <name type="scientific">Tectimicrobiota bacterium</name>
    <dbReference type="NCBI Taxonomy" id="2528274"/>
    <lineage>
        <taxon>Bacteria</taxon>
        <taxon>Pseudomonadati</taxon>
        <taxon>Nitrospinota/Tectimicrobiota group</taxon>
        <taxon>Candidatus Tectimicrobiota</taxon>
    </lineage>
</organism>
<feature type="domain" description="UGSC-like" evidence="1">
    <location>
        <begin position="8"/>
        <end position="95"/>
    </location>
</feature>
<dbReference type="Pfam" id="PF24696">
    <property type="entry name" value="UGSC"/>
    <property type="match status" value="1"/>
</dbReference>
<proteinExistence type="predicted"/>
<name>A0A937W0J8_UNCTE</name>
<protein>
    <recommendedName>
        <fullName evidence="1">UGSC-like domain-containing protein</fullName>
    </recommendedName>
</protein>